<dbReference type="GO" id="GO:0042742">
    <property type="term" value="P:defense response to bacterium"/>
    <property type="evidence" value="ECO:0007669"/>
    <property type="project" value="UniProtKB-KW"/>
</dbReference>
<dbReference type="Gene3D" id="3.30.430.20">
    <property type="entry name" value="Gnk2 domain, C-X8-C-X2-C motif"/>
    <property type="match status" value="1"/>
</dbReference>
<keyword evidence="7" id="KW-0677">Repeat</keyword>
<keyword evidence="11" id="KW-0465">Mannose-binding</keyword>
<feature type="chain" id="PRO_5043898195" description="Gnk2-homologous domain-containing protein" evidence="15">
    <location>
        <begin position="28"/>
        <end position="156"/>
    </location>
</feature>
<dbReference type="PANTHER" id="PTHR32080:SF54">
    <property type="entry name" value="GNK2-HOMOLOGOUS DOMAIN-CONTAINING PROTEIN"/>
    <property type="match status" value="1"/>
</dbReference>
<proteinExistence type="inferred from homology"/>
<dbReference type="InterPro" id="IPR002902">
    <property type="entry name" value="GNK2"/>
</dbReference>
<evidence type="ECO:0000259" key="16">
    <source>
        <dbReference type="PROSITE" id="PS51473"/>
    </source>
</evidence>
<feature type="domain" description="Gnk2-homologous" evidence="16">
    <location>
        <begin position="39"/>
        <end position="142"/>
    </location>
</feature>
<accession>A0AAV2GEL6</accession>
<protein>
    <recommendedName>
        <fullName evidence="16">Gnk2-homologous domain-containing protein</fullName>
    </recommendedName>
</protein>
<evidence type="ECO:0000313" key="17">
    <source>
        <dbReference type="EMBL" id="CAL1409109.1"/>
    </source>
</evidence>
<evidence type="ECO:0000256" key="14">
    <source>
        <dbReference type="ARBA" id="ARBA00038393"/>
    </source>
</evidence>
<reference evidence="17 18" key="1">
    <citation type="submission" date="2024-04" db="EMBL/GenBank/DDBJ databases">
        <authorList>
            <person name="Fracassetti M."/>
        </authorList>
    </citation>
    <scope>NUCLEOTIDE SEQUENCE [LARGE SCALE GENOMIC DNA]</scope>
</reference>
<keyword evidence="4" id="KW-0945">Host-virus interaction</keyword>
<dbReference type="InterPro" id="IPR051378">
    <property type="entry name" value="Cell2Cell_Antifungal"/>
</dbReference>
<keyword evidence="2" id="KW-0929">Antimicrobial</keyword>
<evidence type="ECO:0000256" key="5">
    <source>
        <dbReference type="ARBA" id="ARBA00022729"/>
    </source>
</evidence>
<keyword evidence="5 15" id="KW-0732">Signal</keyword>
<evidence type="ECO:0000256" key="4">
    <source>
        <dbReference type="ARBA" id="ARBA00022581"/>
    </source>
</evidence>
<evidence type="ECO:0000313" key="18">
    <source>
        <dbReference type="Proteomes" id="UP001497516"/>
    </source>
</evidence>
<evidence type="ECO:0000256" key="8">
    <source>
        <dbReference type="ARBA" id="ARBA00022821"/>
    </source>
</evidence>
<keyword evidence="10" id="KW-0044">Antibiotic</keyword>
<comment type="similarity">
    <text evidence="14">Belongs to the cysteine-rich repeat secretory protein family. Plasmodesmata-located proteins (PDLD) subfamily.</text>
</comment>
<dbReference type="Pfam" id="PF01657">
    <property type="entry name" value="Stress-antifung"/>
    <property type="match status" value="1"/>
</dbReference>
<dbReference type="AlphaFoldDB" id="A0AAV2GEL6"/>
<sequence>MGSSSSSSSSSILVVVAALFIIIFSDGSYTVVAESRPNTDKVASGCGPLVDHRPETRAQALRSINHAIEEAATAARRNTSWASGPSSKVVAFANCSAALTAAGCKRCLNEAQFRVINVECPYVFGGWIELVDCNVRYDVVMITSFYTQAQRWSYLL</sequence>
<dbReference type="InterPro" id="IPR038408">
    <property type="entry name" value="GNK2_sf"/>
</dbReference>
<comment type="subcellular location">
    <subcellularLocation>
        <location evidence="13">Cell junction</location>
        <location evidence="13">Plasmodesma</location>
    </subcellularLocation>
    <subcellularLocation>
        <location evidence="1">Cell membrane</location>
        <topology evidence="1">Single-pass type I membrane protein</topology>
    </subcellularLocation>
</comment>
<organism evidence="17 18">
    <name type="scientific">Linum trigynum</name>
    <dbReference type="NCBI Taxonomy" id="586398"/>
    <lineage>
        <taxon>Eukaryota</taxon>
        <taxon>Viridiplantae</taxon>
        <taxon>Streptophyta</taxon>
        <taxon>Embryophyta</taxon>
        <taxon>Tracheophyta</taxon>
        <taxon>Spermatophyta</taxon>
        <taxon>Magnoliopsida</taxon>
        <taxon>eudicotyledons</taxon>
        <taxon>Gunneridae</taxon>
        <taxon>Pentapetalae</taxon>
        <taxon>rosids</taxon>
        <taxon>fabids</taxon>
        <taxon>Malpighiales</taxon>
        <taxon>Linaceae</taxon>
        <taxon>Linum</taxon>
    </lineage>
</organism>
<evidence type="ECO:0000256" key="7">
    <source>
        <dbReference type="ARBA" id="ARBA00022737"/>
    </source>
</evidence>
<dbReference type="GO" id="GO:0009506">
    <property type="term" value="C:plasmodesma"/>
    <property type="evidence" value="ECO:0007669"/>
    <property type="project" value="UniProtKB-SubCell"/>
</dbReference>
<keyword evidence="9" id="KW-0965">Cell junction</keyword>
<evidence type="ECO:0000256" key="11">
    <source>
        <dbReference type="ARBA" id="ARBA00023035"/>
    </source>
</evidence>
<evidence type="ECO:0000256" key="3">
    <source>
        <dbReference type="ARBA" id="ARBA00022577"/>
    </source>
</evidence>
<evidence type="ECO:0000256" key="13">
    <source>
        <dbReference type="ARBA" id="ARBA00024184"/>
    </source>
</evidence>
<evidence type="ECO:0000256" key="12">
    <source>
        <dbReference type="ARBA" id="ARBA00023157"/>
    </source>
</evidence>
<keyword evidence="6" id="KW-0430">Lectin</keyword>
<dbReference type="EMBL" id="OZ034821">
    <property type="protein sequence ID" value="CAL1409109.1"/>
    <property type="molecule type" value="Genomic_DNA"/>
</dbReference>
<keyword evidence="12" id="KW-1015">Disulfide bond</keyword>
<dbReference type="GO" id="GO:0005886">
    <property type="term" value="C:plasma membrane"/>
    <property type="evidence" value="ECO:0007669"/>
    <property type="project" value="UniProtKB-SubCell"/>
</dbReference>
<dbReference type="GO" id="GO:0005537">
    <property type="term" value="F:D-mannose binding"/>
    <property type="evidence" value="ECO:0007669"/>
    <property type="project" value="UniProtKB-KW"/>
</dbReference>
<dbReference type="PROSITE" id="PS51473">
    <property type="entry name" value="GNK2"/>
    <property type="match status" value="1"/>
</dbReference>
<evidence type="ECO:0000256" key="9">
    <source>
        <dbReference type="ARBA" id="ARBA00022949"/>
    </source>
</evidence>
<dbReference type="GO" id="GO:0050832">
    <property type="term" value="P:defense response to fungus"/>
    <property type="evidence" value="ECO:0007669"/>
    <property type="project" value="UniProtKB-KW"/>
</dbReference>
<dbReference type="Proteomes" id="UP001497516">
    <property type="component" value="Chromosome 8"/>
</dbReference>
<dbReference type="GO" id="GO:0031640">
    <property type="term" value="P:killing of cells of another organism"/>
    <property type="evidence" value="ECO:0007669"/>
    <property type="project" value="UniProtKB-KW"/>
</dbReference>
<dbReference type="CDD" id="cd23509">
    <property type="entry name" value="Gnk2-like"/>
    <property type="match status" value="1"/>
</dbReference>
<name>A0AAV2GEL6_9ROSI</name>
<keyword evidence="3" id="KW-0295">Fungicide</keyword>
<evidence type="ECO:0000256" key="6">
    <source>
        <dbReference type="ARBA" id="ARBA00022734"/>
    </source>
</evidence>
<evidence type="ECO:0000256" key="15">
    <source>
        <dbReference type="SAM" id="SignalP"/>
    </source>
</evidence>
<keyword evidence="18" id="KW-1185">Reference proteome</keyword>
<evidence type="ECO:0000256" key="2">
    <source>
        <dbReference type="ARBA" id="ARBA00022529"/>
    </source>
</evidence>
<evidence type="ECO:0000256" key="10">
    <source>
        <dbReference type="ARBA" id="ARBA00023022"/>
    </source>
</evidence>
<dbReference type="PANTHER" id="PTHR32080">
    <property type="entry name" value="ANTIFUNGAL PROTEIN GINKBILOBIN-2-LIKE"/>
    <property type="match status" value="1"/>
</dbReference>
<feature type="signal peptide" evidence="15">
    <location>
        <begin position="1"/>
        <end position="27"/>
    </location>
</feature>
<keyword evidence="8" id="KW-0611">Plant defense</keyword>
<evidence type="ECO:0000256" key="1">
    <source>
        <dbReference type="ARBA" id="ARBA00004251"/>
    </source>
</evidence>
<gene>
    <name evidence="17" type="ORF">LTRI10_LOCUS48639</name>
</gene>